<comment type="caution">
    <text evidence="1">The sequence shown here is derived from an EMBL/GenBank/DDBJ whole genome shotgun (WGS) entry which is preliminary data.</text>
</comment>
<name>A0ABU6T3D1_9FABA</name>
<evidence type="ECO:0000313" key="2">
    <source>
        <dbReference type="Proteomes" id="UP001341840"/>
    </source>
</evidence>
<protein>
    <submittedName>
        <fullName evidence="1">Uncharacterized protein</fullName>
    </submittedName>
</protein>
<reference evidence="1 2" key="1">
    <citation type="journal article" date="2023" name="Plants (Basel)">
        <title>Bridging the Gap: Combining Genomics and Transcriptomics Approaches to Understand Stylosanthes scabra, an Orphan Legume from the Brazilian Caatinga.</title>
        <authorList>
            <person name="Ferreira-Neto J.R.C."/>
            <person name="da Silva M.D."/>
            <person name="Binneck E."/>
            <person name="de Melo N.F."/>
            <person name="da Silva R.H."/>
            <person name="de Melo A.L.T.M."/>
            <person name="Pandolfi V."/>
            <person name="Bustamante F.O."/>
            <person name="Brasileiro-Vidal A.C."/>
            <person name="Benko-Iseppon A.M."/>
        </authorList>
    </citation>
    <scope>NUCLEOTIDE SEQUENCE [LARGE SCALE GENOMIC DNA]</scope>
    <source>
        <tissue evidence="1">Leaves</tissue>
    </source>
</reference>
<evidence type="ECO:0000313" key="1">
    <source>
        <dbReference type="EMBL" id="MED6142894.1"/>
    </source>
</evidence>
<dbReference type="Proteomes" id="UP001341840">
    <property type="component" value="Unassembled WGS sequence"/>
</dbReference>
<dbReference type="EMBL" id="JASCZI010090624">
    <property type="protein sequence ID" value="MED6142894.1"/>
    <property type="molecule type" value="Genomic_DNA"/>
</dbReference>
<proteinExistence type="predicted"/>
<gene>
    <name evidence="1" type="ORF">PIB30_001661</name>
</gene>
<accession>A0ABU6T3D1</accession>
<keyword evidence="2" id="KW-1185">Reference proteome</keyword>
<sequence>MGSFTAPFAIFTLSITALEKLKDKIWYPEELDVLKEKNFLFTVTAKVDNPNIFQPSIITINKLTMEESLMRAFRSKYKLEEIEALVDGGDVILSQHIRCEDPTQVGVANAESMVPVLPNNANELPNETTEKALAKLDDTVILSQSTYCQVAATDNKHIHKPVFMPDSDPQIIALFDSVKTDSNKVVSCGSTSLAESNPIAHC</sequence>
<organism evidence="1 2">
    <name type="scientific">Stylosanthes scabra</name>
    <dbReference type="NCBI Taxonomy" id="79078"/>
    <lineage>
        <taxon>Eukaryota</taxon>
        <taxon>Viridiplantae</taxon>
        <taxon>Streptophyta</taxon>
        <taxon>Embryophyta</taxon>
        <taxon>Tracheophyta</taxon>
        <taxon>Spermatophyta</taxon>
        <taxon>Magnoliopsida</taxon>
        <taxon>eudicotyledons</taxon>
        <taxon>Gunneridae</taxon>
        <taxon>Pentapetalae</taxon>
        <taxon>rosids</taxon>
        <taxon>fabids</taxon>
        <taxon>Fabales</taxon>
        <taxon>Fabaceae</taxon>
        <taxon>Papilionoideae</taxon>
        <taxon>50 kb inversion clade</taxon>
        <taxon>dalbergioids sensu lato</taxon>
        <taxon>Dalbergieae</taxon>
        <taxon>Pterocarpus clade</taxon>
        <taxon>Stylosanthes</taxon>
    </lineage>
</organism>